<reference evidence="1" key="1">
    <citation type="submission" date="2023-04" db="EMBL/GenBank/DDBJ databases">
        <title>Draft Genome sequencing of Naganishia species isolated from polar environments using Oxford Nanopore Technology.</title>
        <authorList>
            <person name="Leo P."/>
            <person name="Venkateswaran K."/>
        </authorList>
    </citation>
    <scope>NUCLEOTIDE SEQUENCE</scope>
    <source>
        <strain evidence="1">MNA-CCFEE 5261</strain>
    </source>
</reference>
<comment type="caution">
    <text evidence="1">The sequence shown here is derived from an EMBL/GenBank/DDBJ whole genome shotgun (WGS) entry which is preliminary data.</text>
</comment>
<dbReference type="EMBL" id="JASBWR010000019">
    <property type="protein sequence ID" value="KAJ9108560.1"/>
    <property type="molecule type" value="Genomic_DNA"/>
</dbReference>
<gene>
    <name evidence="1" type="ORF">QFC19_002276</name>
</gene>
<dbReference type="Proteomes" id="UP001241377">
    <property type="component" value="Unassembled WGS sequence"/>
</dbReference>
<name>A0ACC2WB54_9TREE</name>
<proteinExistence type="predicted"/>
<evidence type="ECO:0000313" key="2">
    <source>
        <dbReference type="Proteomes" id="UP001241377"/>
    </source>
</evidence>
<accession>A0ACC2WB54</accession>
<sequence>MPNLVDILSMLFFPPPTRFLNSKPQRSDSKQSVQTLQQKSGQNRPASDPADEEYVCSLCEYDLFFGSEQAMFRAIDRRKKVLERRQKAQEKAKGVMAGKGLRPKSKKGDDDDETEDDERCAGGEQCRCAEIRAGDSQDMGNDADSRGLEDTSHSTEDGGAQPQSQFDENTNADALLVANDQGLEPSSVAGLSSVSPSPINSKFIPTCTASADAAPPTEDEMLTMLPNVETFDLDESTAT</sequence>
<organism evidence="1 2">
    <name type="scientific">Naganishia cerealis</name>
    <dbReference type="NCBI Taxonomy" id="610337"/>
    <lineage>
        <taxon>Eukaryota</taxon>
        <taxon>Fungi</taxon>
        <taxon>Dikarya</taxon>
        <taxon>Basidiomycota</taxon>
        <taxon>Agaricomycotina</taxon>
        <taxon>Tremellomycetes</taxon>
        <taxon>Filobasidiales</taxon>
        <taxon>Filobasidiaceae</taxon>
        <taxon>Naganishia</taxon>
    </lineage>
</organism>
<keyword evidence="2" id="KW-1185">Reference proteome</keyword>
<evidence type="ECO:0000313" key="1">
    <source>
        <dbReference type="EMBL" id="KAJ9108560.1"/>
    </source>
</evidence>
<protein>
    <submittedName>
        <fullName evidence="1">Uncharacterized protein</fullName>
    </submittedName>
</protein>